<dbReference type="EMBL" id="CP009246">
    <property type="protein sequence ID" value="APT86820.1"/>
    <property type="molecule type" value="Genomic_DNA"/>
</dbReference>
<dbReference type="EMBL" id="BJNB01000006">
    <property type="protein sequence ID" value="GEB97139.1"/>
    <property type="molecule type" value="Genomic_DNA"/>
</dbReference>
<comment type="pathway">
    <text evidence="7">Cofactor biosynthesis; thiamine diphosphate biosynthesis; thiamine phosphate from 4-amino-2-methyl-5-diphosphomethylpyrimidine and 4-methyl-5-(2-phosphoethyl)-thiazole: step 1/1.</text>
</comment>
<evidence type="ECO:0000256" key="22">
    <source>
        <dbReference type="ARBA" id="ARBA00061559"/>
    </source>
</evidence>
<keyword evidence="13" id="KW-0418">Kinase</keyword>
<dbReference type="InterPro" id="IPR013749">
    <property type="entry name" value="PM/HMP-P_kinase-1"/>
</dbReference>
<dbReference type="SUPFAM" id="SSF53613">
    <property type="entry name" value="Ribokinase-like"/>
    <property type="match status" value="1"/>
</dbReference>
<dbReference type="InterPro" id="IPR004399">
    <property type="entry name" value="HMP/HMP-P_kinase_dom"/>
</dbReference>
<gene>
    <name evidence="27" type="ORF">CFL01nite_06340</name>
    <name evidence="26" type="ORF">CFLV_06220</name>
</gene>
<reference evidence="27 29" key="2">
    <citation type="submission" date="2019-06" db="EMBL/GenBank/DDBJ databases">
        <title>Whole genome shotgun sequence of Corynebacterium flavescens NBRC 14136.</title>
        <authorList>
            <person name="Hosoyama A."/>
            <person name="Uohara A."/>
            <person name="Ohji S."/>
            <person name="Ichikawa N."/>
        </authorList>
    </citation>
    <scope>NUCLEOTIDE SEQUENCE [LARGE SCALE GENOMIC DNA]</scope>
    <source>
        <strain evidence="27 29">NBRC 14136</strain>
    </source>
</reference>
<evidence type="ECO:0000256" key="21">
    <source>
        <dbReference type="ARBA" id="ARBA00061288"/>
    </source>
</evidence>
<evidence type="ECO:0000259" key="24">
    <source>
        <dbReference type="Pfam" id="PF03070"/>
    </source>
</evidence>
<dbReference type="GO" id="GO:0009229">
    <property type="term" value="P:thiamine diphosphate biosynthetic process"/>
    <property type="evidence" value="ECO:0007669"/>
    <property type="project" value="UniProtKB-UniPathway"/>
</dbReference>
<dbReference type="Proteomes" id="UP000315353">
    <property type="component" value="Unassembled WGS sequence"/>
</dbReference>
<keyword evidence="28" id="KW-1185">Reference proteome</keyword>
<dbReference type="Gene3D" id="1.20.910.10">
    <property type="entry name" value="Heme oxygenase-like"/>
    <property type="match status" value="1"/>
</dbReference>
<dbReference type="KEGG" id="cfc:CFLV_06220"/>
<protein>
    <recommendedName>
        <fullName evidence="23">Thiamine biosynthesis multifunctional protein ThiED</fullName>
        <ecNumber evidence="9">2.5.1.3</ecNumber>
        <ecNumber evidence="8">2.7.1.49</ecNumber>
        <ecNumber evidence="10">2.7.4.7</ecNumber>
    </recommendedName>
</protein>
<evidence type="ECO:0000256" key="19">
    <source>
        <dbReference type="ARBA" id="ARBA00047883"/>
    </source>
</evidence>
<sequence length="533" mass="56847">MAKNPDRESAVIPRVLSIAGTDPTGGAGIQADLKSITAAGGYGMSVITALVAQNTQGVRSVHVPPLDFLKEQLVCVADDVEIDAIKIGMLSSQDIVAVVSEFLTEINSDSDADSESEAASHRTRRSIPVVLDPVMVATSGDRLLDEAAEEAVRKLCRQATVITPNLKELAVLTGTPEATTLEEAIATAQHWAEDAGTTVVVKGGHLSSGAADNAVVEPTGAVYRVACPRVDTENTHGTGCSLSSALATKLGAGHSLPAALEWSTQWLYEAISYAEELLVGKGHGPVDHGHRARRLSVAASSEPLRHFTSLESTLPAPRPHVAAAGSHTQRLWDLTGDAWEQITALPFIRSLGEGSLSPEHFSFYLDQDAQYLSRYSKALARLASMAPDAQAQLHWAGGAAECIEVESALHRDWLGGQISTAPSPITNAYTDFLIAATHGEDYVIGVAAVLPCYWLYAEVGLELAGHNHPEHPYHDWLSLYAGEDFINGVRAAIAIAEKALAAVDEITRERACRAYLSAAFHEVDFFDQADRRG</sequence>
<keyword evidence="11" id="KW-0808">Transferase</keyword>
<proteinExistence type="inferred from homology"/>
<evidence type="ECO:0000313" key="27">
    <source>
        <dbReference type="EMBL" id="GEB97139.1"/>
    </source>
</evidence>
<comment type="catalytic activity">
    <reaction evidence="18">
        <text>2-(2-carboxy-4-methylthiazol-5-yl)ethyl phosphate + 4-amino-2-methyl-5-(diphosphooxymethyl)pyrimidine + 2 H(+) = thiamine phosphate + CO2 + diphosphate</text>
        <dbReference type="Rhea" id="RHEA:47848"/>
        <dbReference type="ChEBI" id="CHEBI:15378"/>
        <dbReference type="ChEBI" id="CHEBI:16526"/>
        <dbReference type="ChEBI" id="CHEBI:33019"/>
        <dbReference type="ChEBI" id="CHEBI:37575"/>
        <dbReference type="ChEBI" id="CHEBI:57841"/>
        <dbReference type="ChEBI" id="CHEBI:62890"/>
        <dbReference type="EC" id="2.5.1.3"/>
    </reaction>
</comment>
<evidence type="ECO:0000256" key="9">
    <source>
        <dbReference type="ARBA" id="ARBA00012830"/>
    </source>
</evidence>
<evidence type="ECO:0000256" key="14">
    <source>
        <dbReference type="ARBA" id="ARBA00022840"/>
    </source>
</evidence>
<dbReference type="Pfam" id="PF03070">
    <property type="entry name" value="TENA_THI-4"/>
    <property type="match status" value="1"/>
</dbReference>
<evidence type="ECO:0000256" key="7">
    <source>
        <dbReference type="ARBA" id="ARBA00005165"/>
    </source>
</evidence>
<dbReference type="EC" id="2.5.1.3" evidence="9"/>
<comment type="similarity">
    <text evidence="20">In the N-terminal section; belongs to the thiamine-phosphate synthase family.</text>
</comment>
<keyword evidence="15" id="KW-0784">Thiamine biosynthesis</keyword>
<dbReference type="UniPathway" id="UPA00060">
    <property type="reaction ID" value="UER00138"/>
</dbReference>
<comment type="catalytic activity">
    <reaction evidence="19">
        <text>2-[(2R,5Z)-2-carboxy-4-methylthiazol-5(2H)-ylidene]ethyl phosphate + 4-amino-2-methyl-5-(diphosphooxymethyl)pyrimidine + 2 H(+) = thiamine phosphate + CO2 + diphosphate</text>
        <dbReference type="Rhea" id="RHEA:47844"/>
        <dbReference type="ChEBI" id="CHEBI:15378"/>
        <dbReference type="ChEBI" id="CHEBI:16526"/>
        <dbReference type="ChEBI" id="CHEBI:33019"/>
        <dbReference type="ChEBI" id="CHEBI:37575"/>
        <dbReference type="ChEBI" id="CHEBI:57841"/>
        <dbReference type="ChEBI" id="CHEBI:62899"/>
        <dbReference type="EC" id="2.5.1.3"/>
    </reaction>
</comment>
<comment type="cofactor">
    <cofactor evidence="3">
        <name>Mg(2+)</name>
        <dbReference type="ChEBI" id="CHEBI:18420"/>
    </cofactor>
</comment>
<comment type="function">
    <text evidence="5">Catalyzes the phosphorylation of hydroxymethylpyrimidine phosphate (HMP-P) to HMP-PP, and of HMP to HMP-P.</text>
</comment>
<dbReference type="PANTHER" id="PTHR20858">
    <property type="entry name" value="PHOSPHOMETHYLPYRIMIDINE KINASE"/>
    <property type="match status" value="1"/>
</dbReference>
<comment type="pathway">
    <text evidence="6">Cofactor biosynthesis; thiamine diphosphate biosynthesis; 4-amino-2-methyl-5-diphosphomethylpyrimidine from 5-amino-1-(5-phospho-D-ribosyl)imidazole: step 3/3.</text>
</comment>
<dbReference type="EC" id="2.7.1.49" evidence="8"/>
<evidence type="ECO:0000256" key="5">
    <source>
        <dbReference type="ARBA" id="ARBA00003848"/>
    </source>
</evidence>
<evidence type="ECO:0000256" key="18">
    <source>
        <dbReference type="ARBA" id="ARBA00047851"/>
    </source>
</evidence>
<dbReference type="GO" id="GO:0008972">
    <property type="term" value="F:phosphomethylpyrimidine kinase activity"/>
    <property type="evidence" value="ECO:0007669"/>
    <property type="project" value="UniProtKB-EC"/>
</dbReference>
<dbReference type="CDD" id="cd01169">
    <property type="entry name" value="HMPP_kinase"/>
    <property type="match status" value="1"/>
</dbReference>
<keyword evidence="16" id="KW-0511">Multifunctional enzyme</keyword>
<reference evidence="26 28" key="1">
    <citation type="submission" date="2014-08" db="EMBL/GenBank/DDBJ databases">
        <title>Complete genome sequence of Corynebacterium flavescens OJ8(T)(=DSM 20296(T)), isolated from cheese.</title>
        <authorList>
            <person name="Ruckert C."/>
            <person name="Albersmeier A."/>
            <person name="Winkler A."/>
            <person name="Kalinowski J."/>
        </authorList>
    </citation>
    <scope>NUCLEOTIDE SEQUENCE [LARGE SCALE GENOMIC DNA]</scope>
    <source>
        <strain evidence="26 28">OJ8</strain>
    </source>
</reference>
<dbReference type="GO" id="GO:0004789">
    <property type="term" value="F:thiamine-phosphate diphosphorylase activity"/>
    <property type="evidence" value="ECO:0007669"/>
    <property type="project" value="UniProtKB-EC"/>
</dbReference>
<dbReference type="EC" id="2.7.4.7" evidence="10"/>
<comment type="catalytic activity">
    <reaction evidence="2">
        <text>4-amino-2-methyl-5-(phosphooxymethyl)pyrimidine + ATP = 4-amino-2-methyl-5-(diphosphooxymethyl)pyrimidine + ADP</text>
        <dbReference type="Rhea" id="RHEA:19893"/>
        <dbReference type="ChEBI" id="CHEBI:30616"/>
        <dbReference type="ChEBI" id="CHEBI:57841"/>
        <dbReference type="ChEBI" id="CHEBI:58354"/>
        <dbReference type="ChEBI" id="CHEBI:456216"/>
        <dbReference type="EC" id="2.7.4.7"/>
    </reaction>
</comment>
<dbReference type="Pfam" id="PF08543">
    <property type="entry name" value="Phos_pyr_kin"/>
    <property type="match status" value="1"/>
</dbReference>
<evidence type="ECO:0000256" key="2">
    <source>
        <dbReference type="ARBA" id="ARBA00000565"/>
    </source>
</evidence>
<evidence type="ECO:0000256" key="15">
    <source>
        <dbReference type="ARBA" id="ARBA00022977"/>
    </source>
</evidence>
<dbReference type="InterPro" id="IPR029056">
    <property type="entry name" value="Ribokinase-like"/>
</dbReference>
<dbReference type="GO" id="GO:0005524">
    <property type="term" value="F:ATP binding"/>
    <property type="evidence" value="ECO:0007669"/>
    <property type="project" value="UniProtKB-KW"/>
</dbReference>
<evidence type="ECO:0000256" key="8">
    <source>
        <dbReference type="ARBA" id="ARBA00012135"/>
    </source>
</evidence>
<dbReference type="GO" id="GO:0016787">
    <property type="term" value="F:hydrolase activity"/>
    <property type="evidence" value="ECO:0007669"/>
    <property type="project" value="UniProtKB-KW"/>
</dbReference>
<evidence type="ECO:0000256" key="16">
    <source>
        <dbReference type="ARBA" id="ARBA00023268"/>
    </source>
</evidence>
<dbReference type="CDD" id="cd19365">
    <property type="entry name" value="TenA_C-like"/>
    <property type="match status" value="1"/>
</dbReference>
<evidence type="ECO:0000313" key="28">
    <source>
        <dbReference type="Proteomes" id="UP000185479"/>
    </source>
</evidence>
<evidence type="ECO:0000256" key="20">
    <source>
        <dbReference type="ARBA" id="ARBA00061283"/>
    </source>
</evidence>
<comment type="catalytic activity">
    <reaction evidence="17">
        <text>4-methyl-5-(2-phosphooxyethyl)-thiazole + 4-amino-2-methyl-5-(diphosphooxymethyl)pyrimidine + H(+) = thiamine phosphate + diphosphate</text>
        <dbReference type="Rhea" id="RHEA:22328"/>
        <dbReference type="ChEBI" id="CHEBI:15378"/>
        <dbReference type="ChEBI" id="CHEBI:33019"/>
        <dbReference type="ChEBI" id="CHEBI:37575"/>
        <dbReference type="ChEBI" id="CHEBI:57841"/>
        <dbReference type="ChEBI" id="CHEBI:58296"/>
        <dbReference type="EC" id="2.5.1.3"/>
    </reaction>
</comment>
<evidence type="ECO:0000256" key="6">
    <source>
        <dbReference type="ARBA" id="ARBA00004769"/>
    </source>
</evidence>
<keyword evidence="14" id="KW-0067">ATP-binding</keyword>
<organism evidence="26 28">
    <name type="scientific">Corynebacterium flavescens</name>
    <dbReference type="NCBI Taxonomy" id="28028"/>
    <lineage>
        <taxon>Bacteria</taxon>
        <taxon>Bacillati</taxon>
        <taxon>Actinomycetota</taxon>
        <taxon>Actinomycetes</taxon>
        <taxon>Mycobacteriales</taxon>
        <taxon>Corynebacteriaceae</taxon>
        <taxon>Corynebacterium</taxon>
    </lineage>
</organism>
<comment type="similarity">
    <text evidence="21">In the central section; belongs to the ThiD family.</text>
</comment>
<dbReference type="AlphaFoldDB" id="A0A1L7CLT4"/>
<dbReference type="OrthoDB" id="34166at2"/>
<evidence type="ECO:0000256" key="17">
    <source>
        <dbReference type="ARBA" id="ARBA00047334"/>
    </source>
</evidence>
<feature type="domain" description="Pyridoxamine kinase/Phosphomethylpyrimidine kinase" evidence="25">
    <location>
        <begin position="22"/>
        <end position="287"/>
    </location>
</feature>
<accession>A0A1L7CLT4</accession>
<dbReference type="InterPro" id="IPR004305">
    <property type="entry name" value="Thiaminase-2/PQQC"/>
</dbReference>
<keyword evidence="26" id="KW-0378">Hydrolase</keyword>
<dbReference type="NCBIfam" id="NF011301">
    <property type="entry name" value="PRK14713.1"/>
    <property type="match status" value="1"/>
</dbReference>
<comment type="catalytic activity">
    <reaction evidence="1">
        <text>4-amino-5-hydroxymethyl-2-methylpyrimidine + ATP = 4-amino-2-methyl-5-(phosphooxymethyl)pyrimidine + ADP + H(+)</text>
        <dbReference type="Rhea" id="RHEA:23096"/>
        <dbReference type="ChEBI" id="CHEBI:15378"/>
        <dbReference type="ChEBI" id="CHEBI:16892"/>
        <dbReference type="ChEBI" id="CHEBI:30616"/>
        <dbReference type="ChEBI" id="CHEBI:58354"/>
        <dbReference type="ChEBI" id="CHEBI:456216"/>
        <dbReference type="EC" id="2.7.1.49"/>
    </reaction>
</comment>
<keyword evidence="12" id="KW-0547">Nucleotide-binding</keyword>
<feature type="domain" description="Thiaminase-2/PQQC" evidence="24">
    <location>
        <begin position="338"/>
        <end position="529"/>
    </location>
</feature>
<evidence type="ECO:0000259" key="25">
    <source>
        <dbReference type="Pfam" id="PF08543"/>
    </source>
</evidence>
<evidence type="ECO:0000256" key="10">
    <source>
        <dbReference type="ARBA" id="ARBA00012963"/>
    </source>
</evidence>
<comment type="similarity">
    <text evidence="22">In the C-terminal section; belongs to the thiaminase-2 family.</text>
</comment>
<evidence type="ECO:0000256" key="3">
    <source>
        <dbReference type="ARBA" id="ARBA00001946"/>
    </source>
</evidence>
<dbReference type="PANTHER" id="PTHR20858:SF17">
    <property type="entry name" value="HYDROXYMETHYLPYRIMIDINE_PHOSPHOMETHYLPYRIMIDINE KINASE THI20-RELATED"/>
    <property type="match status" value="1"/>
</dbReference>
<evidence type="ECO:0000256" key="12">
    <source>
        <dbReference type="ARBA" id="ARBA00022741"/>
    </source>
</evidence>
<evidence type="ECO:0000256" key="4">
    <source>
        <dbReference type="ARBA" id="ARBA00003814"/>
    </source>
</evidence>
<evidence type="ECO:0000313" key="29">
    <source>
        <dbReference type="Proteomes" id="UP000315353"/>
    </source>
</evidence>
<name>A0A1L7CLT4_CORFL</name>
<evidence type="ECO:0000313" key="26">
    <source>
        <dbReference type="EMBL" id="APT86820.1"/>
    </source>
</evidence>
<dbReference type="GO" id="GO:0005829">
    <property type="term" value="C:cytosol"/>
    <property type="evidence" value="ECO:0007669"/>
    <property type="project" value="TreeGrafter"/>
</dbReference>
<evidence type="ECO:0000256" key="11">
    <source>
        <dbReference type="ARBA" id="ARBA00022679"/>
    </source>
</evidence>
<evidence type="ECO:0000256" key="23">
    <source>
        <dbReference type="ARBA" id="ARBA00067202"/>
    </source>
</evidence>
<evidence type="ECO:0000256" key="13">
    <source>
        <dbReference type="ARBA" id="ARBA00022777"/>
    </source>
</evidence>
<dbReference type="STRING" id="28028.CFLV_06220"/>
<dbReference type="GO" id="GO:0008902">
    <property type="term" value="F:hydroxymethylpyrimidine kinase activity"/>
    <property type="evidence" value="ECO:0007669"/>
    <property type="project" value="UniProtKB-EC"/>
</dbReference>
<dbReference type="Proteomes" id="UP000185479">
    <property type="component" value="Chromosome"/>
</dbReference>
<dbReference type="FunFam" id="3.40.1190.20:FF:000003">
    <property type="entry name" value="Phosphomethylpyrimidine kinase ThiD"/>
    <property type="match status" value="1"/>
</dbReference>
<comment type="function">
    <text evidence="4">Condenses 4-methyl-5-(beta-hydroxyethyl)thiazole monophosphate (THZ-P) and 2-methyl-4-amino-5-hydroxymethyl pyrimidine pyrophosphate (HMP-PP) to form thiamine monophosphate (TMP).</text>
</comment>
<dbReference type="GO" id="GO:0009228">
    <property type="term" value="P:thiamine biosynthetic process"/>
    <property type="evidence" value="ECO:0007669"/>
    <property type="project" value="UniProtKB-KW"/>
</dbReference>
<evidence type="ECO:0000256" key="1">
    <source>
        <dbReference type="ARBA" id="ARBA00000151"/>
    </source>
</evidence>
<dbReference type="SUPFAM" id="SSF48613">
    <property type="entry name" value="Heme oxygenase-like"/>
    <property type="match status" value="1"/>
</dbReference>
<dbReference type="InterPro" id="IPR016084">
    <property type="entry name" value="Haem_Oase-like_multi-hlx"/>
</dbReference>
<dbReference type="Gene3D" id="3.40.1190.20">
    <property type="match status" value="1"/>
</dbReference>